<evidence type="ECO:0000313" key="8">
    <source>
        <dbReference type="EMBL" id="SAM06108.1"/>
    </source>
</evidence>
<dbReference type="GO" id="GO:0005846">
    <property type="term" value="C:nuclear cap binding complex"/>
    <property type="evidence" value="ECO:0007669"/>
    <property type="project" value="InterPro"/>
</dbReference>
<dbReference type="GO" id="GO:0000184">
    <property type="term" value="P:nuclear-transcribed mRNA catabolic process, nonsense-mediated decay"/>
    <property type="evidence" value="ECO:0007669"/>
    <property type="project" value="TreeGrafter"/>
</dbReference>
<dbReference type="Proteomes" id="UP000078561">
    <property type="component" value="Unassembled WGS sequence"/>
</dbReference>
<dbReference type="GO" id="GO:0005634">
    <property type="term" value="C:nucleus"/>
    <property type="evidence" value="ECO:0007669"/>
    <property type="project" value="UniProtKB-SubCell"/>
</dbReference>
<evidence type="ECO:0000259" key="7">
    <source>
        <dbReference type="SMART" id="SM00543"/>
    </source>
</evidence>
<dbReference type="Pfam" id="PF02854">
    <property type="entry name" value="MIF4G"/>
    <property type="match status" value="1"/>
</dbReference>
<dbReference type="FunCoup" id="A0A168R4W7">
    <property type="interactions" value="878"/>
</dbReference>
<keyword evidence="3" id="KW-0507">mRNA processing</keyword>
<dbReference type="PANTHER" id="PTHR12412:SF2">
    <property type="entry name" value="NUCLEAR CAP-BINDING PROTEIN SUBUNIT 1"/>
    <property type="match status" value="1"/>
</dbReference>
<evidence type="ECO:0000256" key="1">
    <source>
        <dbReference type="ARBA" id="ARBA00004123"/>
    </source>
</evidence>
<dbReference type="GO" id="GO:0006406">
    <property type="term" value="P:mRNA export from nucleus"/>
    <property type="evidence" value="ECO:0007669"/>
    <property type="project" value="InterPro"/>
</dbReference>
<dbReference type="Gene3D" id="1.25.40.180">
    <property type="match status" value="3"/>
</dbReference>
<feature type="region of interest" description="Disordered" evidence="6">
    <location>
        <begin position="1"/>
        <end position="57"/>
    </location>
</feature>
<feature type="domain" description="MIF4G" evidence="7">
    <location>
        <begin position="61"/>
        <end position="270"/>
    </location>
</feature>
<dbReference type="AlphaFoldDB" id="A0A168R4W7"/>
<evidence type="ECO:0000256" key="2">
    <source>
        <dbReference type="ARBA" id="ARBA00007413"/>
    </source>
</evidence>
<dbReference type="OMA" id="AYMILEV"/>
<dbReference type="PANTHER" id="PTHR12412">
    <property type="entry name" value="CAP BINDING PROTEIN"/>
    <property type="match status" value="1"/>
</dbReference>
<dbReference type="SMART" id="SM00543">
    <property type="entry name" value="MIF4G"/>
    <property type="match status" value="1"/>
</dbReference>
<dbReference type="Pfam" id="PF09090">
    <property type="entry name" value="MIF4G_like_2"/>
    <property type="match status" value="1"/>
</dbReference>
<keyword evidence="5" id="KW-0539">Nucleus</keyword>
<evidence type="ECO:0000256" key="4">
    <source>
        <dbReference type="ARBA" id="ARBA00023187"/>
    </source>
</evidence>
<evidence type="ECO:0000256" key="6">
    <source>
        <dbReference type="SAM" id="MobiDB-lite"/>
    </source>
</evidence>
<organism evidence="8">
    <name type="scientific">Absidia glauca</name>
    <name type="common">Pin mould</name>
    <dbReference type="NCBI Taxonomy" id="4829"/>
    <lineage>
        <taxon>Eukaryota</taxon>
        <taxon>Fungi</taxon>
        <taxon>Fungi incertae sedis</taxon>
        <taxon>Mucoromycota</taxon>
        <taxon>Mucoromycotina</taxon>
        <taxon>Mucoromycetes</taxon>
        <taxon>Mucorales</taxon>
        <taxon>Cunninghamellaceae</taxon>
        <taxon>Absidia</taxon>
    </lineage>
</organism>
<sequence length="841" mass="96768">MSYESRGQQRSRNDGRRYNGGNSRNYRSGGGGGGNRYRDDYRSRNYRQPSPSRDDELEDIQERLKGLIIKIGDKITPDLQVNLNKMKNILDNDYEKYPTMVQETLEACVTEIPTKTPIYGTLIGLLNESSNSIVVQLMEGFNTLLKKSVDNLDWFKLKQLVRFYGELVNANVISSTTYCDLLNDILADLTQPRQLQRRLDCLVYIVLTALPWCGEELNGKCASGLADILAKIAAYMDKRRPTHFSILKVFQDEKDQDALLHLWELTQTLQKNDWTVALIPKVHKWFDDELNSEVQHQVPRVTLPPSDGLDDLLEPPHVLRLFGNESSKINHPDHDSLDYFILNDTIADTTRIFESNRKECAKYLLTVFSGFEPGHFASQADDDNDDNMNESSLDWNGSEILMECLLSQMLALPKSSYRLIFFSTLMAELVRMNTRTFPMALGRSVKLLFDRLPNMDAECISRFWTWFGHHLSNFGFQWDWIAWEDALTLDKMHPQVCFIRETIEKEIRLSYYERIKSSLPEEFASLAPAQAPAPNFSFASADHPLNASAKRVVEALRSKKGVDDVRELLDDIKKEVDSQDYDDSAIQDLFVQCLLLVGCKSFSHVLNVVERYLEVMRHLNGTHEEKMRTVNTVATFWASNTQFLCILLDKLLNYRIVDPTSVIAWVFESGQLESAGRSYVWEILKNTLNKVVSRASQIKTRLDSFRQLHADNEAKRAANPVTELTQAESQQELDTIQLAESSMATVAREQKEVFMVTYQRFTQVLQALLTSLSAQGRIPDEDWTYWWVHGWFKEVLRLYHNECAGFKVTLETVVFTSDLDPRITNLFQQIQEWNACLSFEL</sequence>
<dbReference type="GO" id="GO:0003729">
    <property type="term" value="F:mRNA binding"/>
    <property type="evidence" value="ECO:0007669"/>
    <property type="project" value="TreeGrafter"/>
</dbReference>
<evidence type="ECO:0000313" key="9">
    <source>
        <dbReference type="Proteomes" id="UP000078561"/>
    </source>
</evidence>
<dbReference type="InterPro" id="IPR015174">
    <property type="entry name" value="MIF4G-like_typ-2"/>
</dbReference>
<keyword evidence="9" id="KW-1185">Reference proteome</keyword>
<dbReference type="SUPFAM" id="SSF48371">
    <property type="entry name" value="ARM repeat"/>
    <property type="match status" value="3"/>
</dbReference>
<dbReference type="OrthoDB" id="10252707at2759"/>
<keyword evidence="4" id="KW-0508">mRNA splicing</keyword>
<comment type="subcellular location">
    <subcellularLocation>
        <location evidence="1">Nucleus</location>
    </subcellularLocation>
</comment>
<comment type="similarity">
    <text evidence="2">Belongs to the NCBP1 family.</text>
</comment>
<dbReference type="GO" id="GO:0006397">
    <property type="term" value="P:mRNA processing"/>
    <property type="evidence" value="ECO:0007669"/>
    <property type="project" value="UniProtKB-KW"/>
</dbReference>
<dbReference type="EMBL" id="LT554490">
    <property type="protein sequence ID" value="SAM06108.1"/>
    <property type="molecule type" value="Genomic_DNA"/>
</dbReference>
<dbReference type="InterPro" id="IPR016024">
    <property type="entry name" value="ARM-type_fold"/>
</dbReference>
<dbReference type="STRING" id="4829.A0A168R4W7"/>
<dbReference type="InterPro" id="IPR003890">
    <property type="entry name" value="MIF4G-like_typ-3"/>
</dbReference>
<dbReference type="Pfam" id="PF09088">
    <property type="entry name" value="MIF4G_like"/>
    <property type="match status" value="1"/>
</dbReference>
<dbReference type="GO" id="GO:0008380">
    <property type="term" value="P:RNA splicing"/>
    <property type="evidence" value="ECO:0007669"/>
    <property type="project" value="UniProtKB-KW"/>
</dbReference>
<evidence type="ECO:0000256" key="5">
    <source>
        <dbReference type="ARBA" id="ARBA00023242"/>
    </source>
</evidence>
<gene>
    <name evidence="8" type="primary">ABSGL_11984.1 scaffold 12361</name>
</gene>
<dbReference type="InterPro" id="IPR027159">
    <property type="entry name" value="CBP80"/>
</dbReference>
<accession>A0A168R4W7</accession>
<protein>
    <recommendedName>
        <fullName evidence="7">MIF4G domain-containing protein</fullName>
    </recommendedName>
</protein>
<name>A0A168R4W7_ABSGL</name>
<proteinExistence type="inferred from homology"/>
<dbReference type="InterPro" id="IPR015172">
    <property type="entry name" value="MIF4G-like_typ-1"/>
</dbReference>
<dbReference type="GO" id="GO:0000339">
    <property type="term" value="F:RNA cap binding"/>
    <property type="evidence" value="ECO:0007669"/>
    <property type="project" value="InterPro"/>
</dbReference>
<evidence type="ECO:0000256" key="3">
    <source>
        <dbReference type="ARBA" id="ARBA00022664"/>
    </source>
</evidence>
<dbReference type="InParanoid" id="A0A168R4W7"/>
<reference evidence="8" key="1">
    <citation type="submission" date="2016-04" db="EMBL/GenBank/DDBJ databases">
        <authorList>
            <person name="Evans L.H."/>
            <person name="Alamgir A."/>
            <person name="Owens N."/>
            <person name="Weber N.D."/>
            <person name="Virtaneva K."/>
            <person name="Barbian K."/>
            <person name="Babar A."/>
            <person name="Rosenke K."/>
        </authorList>
    </citation>
    <scope>NUCLEOTIDE SEQUENCE [LARGE SCALE GENOMIC DNA]</scope>
    <source>
        <strain evidence="8">CBS 101.48</strain>
    </source>
</reference>